<evidence type="ECO:0000256" key="1">
    <source>
        <dbReference type="SAM" id="Phobius"/>
    </source>
</evidence>
<feature type="transmembrane region" description="Helical" evidence="1">
    <location>
        <begin position="24"/>
        <end position="46"/>
    </location>
</feature>
<gene>
    <name evidence="2" type="ORF">C7448_10111</name>
</gene>
<keyword evidence="3" id="KW-1185">Reference proteome</keyword>
<protein>
    <submittedName>
        <fullName evidence="2">Uncharacterized protein</fullName>
    </submittedName>
</protein>
<evidence type="ECO:0000313" key="3">
    <source>
        <dbReference type="Proteomes" id="UP000256884"/>
    </source>
</evidence>
<dbReference type="AlphaFoldDB" id="A0A3E0IB88"/>
<proteinExistence type="predicted"/>
<evidence type="ECO:0000313" key="2">
    <source>
        <dbReference type="EMBL" id="REH55984.1"/>
    </source>
</evidence>
<keyword evidence="1" id="KW-0472">Membrane</keyword>
<sequence>MKKQKYCPHCKTEILFKKDKKGRIIGTAIGGGVGYTLASGLGIAGAVLGAPIAIPAALVGAGLFAVMGNKFGKDFDNSRLKCPKCEKKIVL</sequence>
<keyword evidence="1" id="KW-0812">Transmembrane</keyword>
<name>A0A3E0IB88_9FLAO</name>
<dbReference type="EMBL" id="QUNS01000001">
    <property type="protein sequence ID" value="REH55984.1"/>
    <property type="molecule type" value="Genomic_DNA"/>
</dbReference>
<organism evidence="2 3">
    <name type="scientific">Tenacibaculum gallaicum</name>
    <dbReference type="NCBI Taxonomy" id="561505"/>
    <lineage>
        <taxon>Bacteria</taxon>
        <taxon>Pseudomonadati</taxon>
        <taxon>Bacteroidota</taxon>
        <taxon>Flavobacteriia</taxon>
        <taxon>Flavobacteriales</taxon>
        <taxon>Flavobacteriaceae</taxon>
        <taxon>Tenacibaculum</taxon>
    </lineage>
</organism>
<accession>A0A3E0IB88</accession>
<dbReference type="RefSeq" id="WP_115899334.1">
    <property type="nucleotide sequence ID" value="NZ_QUNS01000001.1"/>
</dbReference>
<feature type="transmembrane region" description="Helical" evidence="1">
    <location>
        <begin position="52"/>
        <end position="71"/>
    </location>
</feature>
<dbReference type="Proteomes" id="UP000256884">
    <property type="component" value="Unassembled WGS sequence"/>
</dbReference>
<reference evidence="2 3" key="1">
    <citation type="submission" date="2018-08" db="EMBL/GenBank/DDBJ databases">
        <title>Genomic Encyclopedia of Type Strains, Phase IV (KMG-IV): sequencing the most valuable type-strain genomes for metagenomic binning, comparative biology and taxonomic classification.</title>
        <authorList>
            <person name="Goeker M."/>
        </authorList>
    </citation>
    <scope>NUCLEOTIDE SEQUENCE [LARGE SCALE GENOMIC DNA]</scope>
    <source>
        <strain evidence="2 3">DSM 18841</strain>
    </source>
</reference>
<keyword evidence="1" id="KW-1133">Transmembrane helix</keyword>
<comment type="caution">
    <text evidence="2">The sequence shown here is derived from an EMBL/GenBank/DDBJ whole genome shotgun (WGS) entry which is preliminary data.</text>
</comment>